<evidence type="ECO:0000313" key="3">
    <source>
        <dbReference type="Proteomes" id="UP000005408"/>
    </source>
</evidence>
<reference evidence="2" key="1">
    <citation type="submission" date="2022-08" db="UniProtKB">
        <authorList>
            <consortium name="EnsemblMetazoa"/>
        </authorList>
    </citation>
    <scope>IDENTIFICATION</scope>
    <source>
        <strain evidence="2">05x7-T-G4-1.051#20</strain>
    </source>
</reference>
<proteinExistence type="predicted"/>
<keyword evidence="3" id="KW-1185">Reference proteome</keyword>
<organism evidence="2 3">
    <name type="scientific">Magallana gigas</name>
    <name type="common">Pacific oyster</name>
    <name type="synonym">Crassostrea gigas</name>
    <dbReference type="NCBI Taxonomy" id="29159"/>
    <lineage>
        <taxon>Eukaryota</taxon>
        <taxon>Metazoa</taxon>
        <taxon>Spiralia</taxon>
        <taxon>Lophotrochozoa</taxon>
        <taxon>Mollusca</taxon>
        <taxon>Bivalvia</taxon>
        <taxon>Autobranchia</taxon>
        <taxon>Pteriomorphia</taxon>
        <taxon>Ostreida</taxon>
        <taxon>Ostreoidea</taxon>
        <taxon>Ostreidae</taxon>
        <taxon>Magallana</taxon>
    </lineage>
</organism>
<evidence type="ECO:0000256" key="1">
    <source>
        <dbReference type="SAM" id="SignalP"/>
    </source>
</evidence>
<protein>
    <submittedName>
        <fullName evidence="2">Uncharacterized protein</fullName>
    </submittedName>
</protein>
<dbReference type="AlphaFoldDB" id="A0A8W8P366"/>
<feature type="chain" id="PRO_5036481961" evidence="1">
    <location>
        <begin position="23"/>
        <end position="239"/>
    </location>
</feature>
<accession>A0A8W8P366</accession>
<feature type="signal peptide" evidence="1">
    <location>
        <begin position="1"/>
        <end position="22"/>
    </location>
</feature>
<keyword evidence="1" id="KW-0732">Signal</keyword>
<dbReference type="Proteomes" id="UP000005408">
    <property type="component" value="Unassembled WGS sequence"/>
</dbReference>
<sequence length="239" mass="27584">MGPLQFCLSMCVVILFCSCGDTLNTTTVRNGKSTIGPVFVTVTEKPNQSDQRQVLIRFSGPPDTVLTLNARKRNKVQDSDGKFVSEVDLEQPMNFTIRLSSKGTSEWLWITIFQDIGYYEIYPTCSLDITSSDNREITIYTIVVSDCHEKPEGDVVRRFLKNGKRIYSTDYLTIEETQESRQESVTTVSFNRSRMMNDNVQLSLWFGLYYVSQENRTPEIYQEFTIFDETNLFSPYPER</sequence>
<name>A0A8W8P366_MAGGI</name>
<evidence type="ECO:0000313" key="2">
    <source>
        <dbReference type="EnsemblMetazoa" id="G8634.1:cds"/>
    </source>
</evidence>
<dbReference type="EnsemblMetazoa" id="G8634.1">
    <property type="protein sequence ID" value="G8634.1:cds"/>
    <property type="gene ID" value="G8634"/>
</dbReference>